<keyword evidence="2" id="KW-0902">Two-component regulatory system</keyword>
<evidence type="ECO:0000256" key="6">
    <source>
        <dbReference type="PROSITE-ProRule" id="PRU00169"/>
    </source>
</evidence>
<proteinExistence type="predicted"/>
<evidence type="ECO:0000256" key="7">
    <source>
        <dbReference type="PROSITE-ProRule" id="PRU01091"/>
    </source>
</evidence>
<comment type="caution">
    <text evidence="10">The sequence shown here is derived from an EMBL/GenBank/DDBJ whole genome shotgun (WGS) entry which is preliminary data.</text>
</comment>
<evidence type="ECO:0000256" key="4">
    <source>
        <dbReference type="ARBA" id="ARBA00023125"/>
    </source>
</evidence>
<reference evidence="10 11" key="1">
    <citation type="submission" date="2020-03" db="EMBL/GenBank/DDBJ databases">
        <title>Two novel Motilibacter sp.</title>
        <authorList>
            <person name="Liu S."/>
        </authorList>
    </citation>
    <scope>NUCLEOTIDE SEQUENCE [LARGE SCALE GENOMIC DNA]</scope>
    <source>
        <strain evidence="10 11">E257</strain>
    </source>
</reference>
<dbReference type="Proteomes" id="UP000800981">
    <property type="component" value="Unassembled WGS sequence"/>
</dbReference>
<evidence type="ECO:0000256" key="1">
    <source>
        <dbReference type="ARBA" id="ARBA00022553"/>
    </source>
</evidence>
<dbReference type="InterPro" id="IPR001789">
    <property type="entry name" value="Sig_transdc_resp-reg_receiver"/>
</dbReference>
<sequence>MGLEDEGYAVVEAATGESAVASMSAAPADFMLVDVMLGGMNGLTCIRAVRELSDIPIVVISARTDTDDVIAGLEAGADDYVTKPFMVREVVARLRALRRRLDRRPGAAPAATAPPLVLIDPVDGLVLSPEEGVLRRGDLRVHLTTTEFRLLCELAEAGGRVVSRQELLERVWDHGFYGDERLVDVHVRRLRLKIEPEPATPRYVVTERGLGYRLAPP</sequence>
<dbReference type="PROSITE" id="PS51755">
    <property type="entry name" value="OMPR_PHOB"/>
    <property type="match status" value="1"/>
</dbReference>
<dbReference type="Gene3D" id="3.40.50.2300">
    <property type="match status" value="1"/>
</dbReference>
<dbReference type="PROSITE" id="PS50110">
    <property type="entry name" value="RESPONSE_REGULATORY"/>
    <property type="match status" value="1"/>
</dbReference>
<dbReference type="SUPFAM" id="SSF46894">
    <property type="entry name" value="C-terminal effector domain of the bipartite response regulators"/>
    <property type="match status" value="1"/>
</dbReference>
<evidence type="ECO:0000259" key="8">
    <source>
        <dbReference type="PROSITE" id="PS50110"/>
    </source>
</evidence>
<dbReference type="InterPro" id="IPR039420">
    <property type="entry name" value="WalR-like"/>
</dbReference>
<organism evidence="10 11">
    <name type="scientific">Motilibacter deserti</name>
    <dbReference type="NCBI Taxonomy" id="2714956"/>
    <lineage>
        <taxon>Bacteria</taxon>
        <taxon>Bacillati</taxon>
        <taxon>Actinomycetota</taxon>
        <taxon>Actinomycetes</taxon>
        <taxon>Motilibacterales</taxon>
        <taxon>Motilibacteraceae</taxon>
        <taxon>Motilibacter</taxon>
    </lineage>
</organism>
<feature type="modified residue" description="4-aspartylphosphate" evidence="6">
    <location>
        <position position="34"/>
    </location>
</feature>
<keyword evidence="11" id="KW-1185">Reference proteome</keyword>
<dbReference type="InterPro" id="IPR001867">
    <property type="entry name" value="OmpR/PhoB-type_DNA-bd"/>
</dbReference>
<dbReference type="CDD" id="cd00383">
    <property type="entry name" value="trans_reg_C"/>
    <property type="match status" value="1"/>
</dbReference>
<dbReference type="SMART" id="SM00862">
    <property type="entry name" value="Trans_reg_C"/>
    <property type="match status" value="1"/>
</dbReference>
<keyword evidence="3" id="KW-0805">Transcription regulation</keyword>
<dbReference type="InterPro" id="IPR016032">
    <property type="entry name" value="Sig_transdc_resp-reg_C-effctor"/>
</dbReference>
<dbReference type="SMART" id="SM00448">
    <property type="entry name" value="REC"/>
    <property type="match status" value="1"/>
</dbReference>
<feature type="DNA-binding region" description="OmpR/PhoB-type" evidence="7">
    <location>
        <begin position="114"/>
        <end position="216"/>
    </location>
</feature>
<name>A0ABX0H1F5_9ACTN</name>
<evidence type="ECO:0000313" key="11">
    <source>
        <dbReference type="Proteomes" id="UP000800981"/>
    </source>
</evidence>
<dbReference type="Gene3D" id="6.10.250.690">
    <property type="match status" value="1"/>
</dbReference>
<dbReference type="Gene3D" id="1.10.10.10">
    <property type="entry name" value="Winged helix-like DNA-binding domain superfamily/Winged helix DNA-binding domain"/>
    <property type="match status" value="1"/>
</dbReference>
<feature type="domain" description="Response regulatory" evidence="8">
    <location>
        <begin position="1"/>
        <end position="98"/>
    </location>
</feature>
<dbReference type="PANTHER" id="PTHR48111:SF1">
    <property type="entry name" value="TWO-COMPONENT RESPONSE REGULATOR ORR33"/>
    <property type="match status" value="1"/>
</dbReference>
<gene>
    <name evidence="10" type="ORF">G9H71_17860</name>
</gene>
<dbReference type="PANTHER" id="PTHR48111">
    <property type="entry name" value="REGULATOR OF RPOS"/>
    <property type="match status" value="1"/>
</dbReference>
<dbReference type="EMBL" id="JAANNP010000043">
    <property type="protein sequence ID" value="NHC15650.1"/>
    <property type="molecule type" value="Genomic_DNA"/>
</dbReference>
<dbReference type="Pfam" id="PF00072">
    <property type="entry name" value="Response_reg"/>
    <property type="match status" value="1"/>
</dbReference>
<keyword evidence="1 6" id="KW-0597">Phosphoprotein</keyword>
<dbReference type="Pfam" id="PF00486">
    <property type="entry name" value="Trans_reg_C"/>
    <property type="match status" value="1"/>
</dbReference>
<evidence type="ECO:0000256" key="2">
    <source>
        <dbReference type="ARBA" id="ARBA00023012"/>
    </source>
</evidence>
<evidence type="ECO:0000313" key="10">
    <source>
        <dbReference type="EMBL" id="NHC15650.1"/>
    </source>
</evidence>
<evidence type="ECO:0000259" key="9">
    <source>
        <dbReference type="PROSITE" id="PS51755"/>
    </source>
</evidence>
<keyword evidence="4 7" id="KW-0238">DNA-binding</keyword>
<accession>A0ABX0H1F5</accession>
<feature type="domain" description="OmpR/PhoB-type" evidence="9">
    <location>
        <begin position="114"/>
        <end position="216"/>
    </location>
</feature>
<dbReference type="InterPro" id="IPR011006">
    <property type="entry name" value="CheY-like_superfamily"/>
</dbReference>
<evidence type="ECO:0000256" key="3">
    <source>
        <dbReference type="ARBA" id="ARBA00023015"/>
    </source>
</evidence>
<protein>
    <submittedName>
        <fullName evidence="10">Response regulator transcription factor</fullName>
    </submittedName>
</protein>
<evidence type="ECO:0000256" key="5">
    <source>
        <dbReference type="ARBA" id="ARBA00023163"/>
    </source>
</evidence>
<dbReference type="SUPFAM" id="SSF52172">
    <property type="entry name" value="CheY-like"/>
    <property type="match status" value="1"/>
</dbReference>
<keyword evidence="5" id="KW-0804">Transcription</keyword>
<dbReference type="CDD" id="cd17574">
    <property type="entry name" value="REC_OmpR"/>
    <property type="match status" value="1"/>
</dbReference>
<dbReference type="InterPro" id="IPR036388">
    <property type="entry name" value="WH-like_DNA-bd_sf"/>
</dbReference>